<evidence type="ECO:0000313" key="2">
    <source>
        <dbReference type="EMBL" id="GLD65579.1"/>
    </source>
</evidence>
<dbReference type="Proteomes" id="UP001279410">
    <property type="component" value="Unassembled WGS sequence"/>
</dbReference>
<keyword evidence="3" id="KW-1185">Reference proteome</keyword>
<organism evidence="2 3">
    <name type="scientific">Lates japonicus</name>
    <name type="common">Japanese lates</name>
    <dbReference type="NCBI Taxonomy" id="270547"/>
    <lineage>
        <taxon>Eukaryota</taxon>
        <taxon>Metazoa</taxon>
        <taxon>Chordata</taxon>
        <taxon>Craniata</taxon>
        <taxon>Vertebrata</taxon>
        <taxon>Euteleostomi</taxon>
        <taxon>Actinopterygii</taxon>
        <taxon>Neopterygii</taxon>
        <taxon>Teleostei</taxon>
        <taxon>Neoteleostei</taxon>
        <taxon>Acanthomorphata</taxon>
        <taxon>Carangaria</taxon>
        <taxon>Carangaria incertae sedis</taxon>
        <taxon>Centropomidae</taxon>
        <taxon>Lates</taxon>
    </lineage>
</organism>
<evidence type="ECO:0000313" key="3">
    <source>
        <dbReference type="Proteomes" id="UP001279410"/>
    </source>
</evidence>
<dbReference type="EMBL" id="BRZM01000081">
    <property type="protein sequence ID" value="GLD65579.1"/>
    <property type="molecule type" value="Genomic_DNA"/>
</dbReference>
<accession>A0AAD3RCT2</accession>
<sequence length="105" mass="12215">MKLEENKLREQSARQLNDRSKKAMEDMSKQALSSLTLAWSMISETYTEVSCNKYLMDRVSSLGKPHGQVDKEKPEFLHELIQSPTRSFREGFCSWSSGRTRKNLR</sequence>
<dbReference type="AlphaFoldDB" id="A0AAD3RCT2"/>
<proteinExistence type="predicted"/>
<comment type="caution">
    <text evidence="2">The sequence shown here is derived from an EMBL/GenBank/DDBJ whole genome shotgun (WGS) entry which is preliminary data.</text>
</comment>
<evidence type="ECO:0000256" key="1">
    <source>
        <dbReference type="SAM" id="MobiDB-lite"/>
    </source>
</evidence>
<protein>
    <submittedName>
        <fullName evidence="2">Uncharacterized protein</fullName>
    </submittedName>
</protein>
<reference evidence="2" key="1">
    <citation type="submission" date="2022-08" db="EMBL/GenBank/DDBJ databases">
        <title>Genome sequencing of akame (Lates japonicus).</title>
        <authorList>
            <person name="Hashiguchi Y."/>
            <person name="Takahashi H."/>
        </authorList>
    </citation>
    <scope>NUCLEOTIDE SEQUENCE</scope>
    <source>
        <strain evidence="2">Kochi</strain>
    </source>
</reference>
<gene>
    <name evidence="2" type="ORF">AKAME5_001703600</name>
</gene>
<name>A0AAD3RCT2_LATJO</name>
<feature type="region of interest" description="Disordered" evidence="1">
    <location>
        <begin position="1"/>
        <end position="27"/>
    </location>
</feature>